<sequence length="298" mass="33589">MKKRLSIIIVGLLFGLFIFATPSFAYVIDGDLSDWGLNKLKDTSYSWSDEETWLPNSGVSFIVEDNFNPLHTDSSYTYFGVHIKGVGSSYSSYNELKKIKLENGIEVSEPYGGEYYDLEARYFDQDDDYIYIAIVTSLEPTAEGDKRPGDLALNIDLDSSTGDLGYEYGVKIHEDPEQGNIIYNPVWEKLGYLLPVLPDRIVPDSGNKVGIADIAYTNQWLSRQDWGKDNYVIEIAIDKTVIGLSKGDIVSDRSIMYCDNCINEHIFVPEFPTIAVSLAIIIGFMSVIYMGRERIVKK</sequence>
<accession>A0AA97FDQ0</accession>
<keyword evidence="1" id="KW-0812">Transmembrane</keyword>
<keyword evidence="1" id="KW-0472">Membrane</keyword>
<dbReference type="EMBL" id="CP043875">
    <property type="protein sequence ID" value="WOF16339.1"/>
    <property type="molecule type" value="Genomic_DNA"/>
</dbReference>
<evidence type="ECO:0000313" key="3">
    <source>
        <dbReference type="Proteomes" id="UP001301797"/>
    </source>
</evidence>
<evidence type="ECO:0000313" key="2">
    <source>
        <dbReference type="EMBL" id="WOF16339.1"/>
    </source>
</evidence>
<protein>
    <submittedName>
        <fullName evidence="2">Uncharacterized protein</fullName>
    </submittedName>
</protein>
<evidence type="ECO:0000256" key="1">
    <source>
        <dbReference type="SAM" id="Phobius"/>
    </source>
</evidence>
<dbReference type="RefSeq" id="WP_317135751.1">
    <property type="nucleotide sequence ID" value="NZ_CP043875.1"/>
</dbReference>
<feature type="transmembrane region" description="Helical" evidence="1">
    <location>
        <begin position="271"/>
        <end position="291"/>
    </location>
</feature>
<dbReference type="AlphaFoldDB" id="A0AA97FDQ0"/>
<name>A0AA97FDQ0_9EURY</name>
<keyword evidence="3" id="KW-1185">Reference proteome</keyword>
<gene>
    <name evidence="2" type="ORF">F1737_06225</name>
</gene>
<proteinExistence type="predicted"/>
<organism evidence="2 3">
    <name type="scientific">Methanochimaera problematica</name>
    <dbReference type="NCBI Taxonomy" id="2609417"/>
    <lineage>
        <taxon>Archaea</taxon>
        <taxon>Methanobacteriati</taxon>
        <taxon>Methanobacteriota</taxon>
        <taxon>Stenosarchaea group</taxon>
        <taxon>Methanomicrobia</taxon>
        <taxon>Methanomicrobiales</taxon>
        <taxon>Methanomicrobiaceae</taxon>
        <taxon>Methanochimaera</taxon>
    </lineage>
</organism>
<reference evidence="2 3" key="1">
    <citation type="submission" date="2019-09" db="EMBL/GenBank/DDBJ databases">
        <title>The complete genome of Methanoplanus sp. FWC-SCC4.</title>
        <authorList>
            <person name="Chen S.-C."/>
            <person name="Zhou Y.-Z."/>
            <person name="Lai M.-C."/>
        </authorList>
    </citation>
    <scope>NUCLEOTIDE SEQUENCE [LARGE SCALE GENOMIC DNA]</scope>
    <source>
        <strain evidence="2 3">FWC-SCC4</strain>
    </source>
</reference>
<dbReference type="Proteomes" id="UP001301797">
    <property type="component" value="Chromosome"/>
</dbReference>
<keyword evidence="1" id="KW-1133">Transmembrane helix</keyword>
<dbReference type="GeneID" id="85229759"/>
<dbReference type="KEGG" id="mefw:F1737_06225"/>